<reference evidence="3 4" key="1">
    <citation type="submission" date="2020-06" db="EMBL/GenBank/DDBJ databases">
        <authorList>
            <person name="Li R."/>
            <person name="Bekaert M."/>
        </authorList>
    </citation>
    <scope>NUCLEOTIDE SEQUENCE [LARGE SCALE GENOMIC DNA]</scope>
    <source>
        <strain evidence="4">wild</strain>
    </source>
</reference>
<evidence type="ECO:0000313" key="4">
    <source>
        <dbReference type="Proteomes" id="UP000507470"/>
    </source>
</evidence>
<dbReference type="Gene3D" id="3.30.60.190">
    <property type="match status" value="1"/>
</dbReference>
<keyword evidence="1" id="KW-0479">Metal-binding</keyword>
<name>A0A6J8AUG2_MYTCO</name>
<evidence type="ECO:0000256" key="1">
    <source>
        <dbReference type="PROSITE-ProRule" id="PRU00042"/>
    </source>
</evidence>
<keyword evidence="4" id="KW-1185">Reference proteome</keyword>
<keyword evidence="1" id="KW-0863">Zinc-finger</keyword>
<keyword evidence="1" id="KW-0862">Zinc</keyword>
<gene>
    <name evidence="3" type="ORF">MCOR_10503</name>
</gene>
<evidence type="ECO:0000259" key="2">
    <source>
        <dbReference type="PROSITE" id="PS50157"/>
    </source>
</evidence>
<dbReference type="InterPro" id="IPR013087">
    <property type="entry name" value="Znf_C2H2_type"/>
</dbReference>
<dbReference type="OrthoDB" id="6203105at2759"/>
<organism evidence="3 4">
    <name type="scientific">Mytilus coruscus</name>
    <name type="common">Sea mussel</name>
    <dbReference type="NCBI Taxonomy" id="42192"/>
    <lineage>
        <taxon>Eukaryota</taxon>
        <taxon>Metazoa</taxon>
        <taxon>Spiralia</taxon>
        <taxon>Lophotrochozoa</taxon>
        <taxon>Mollusca</taxon>
        <taxon>Bivalvia</taxon>
        <taxon>Autobranchia</taxon>
        <taxon>Pteriomorphia</taxon>
        <taxon>Mytilida</taxon>
        <taxon>Mytiloidea</taxon>
        <taxon>Mytilidae</taxon>
        <taxon>Mytilinae</taxon>
        <taxon>Mytilus</taxon>
    </lineage>
</organism>
<protein>
    <recommendedName>
        <fullName evidence="2">C2H2-type domain-containing protein</fullName>
    </recommendedName>
</protein>
<proteinExistence type="predicted"/>
<feature type="domain" description="C2H2-type" evidence="2">
    <location>
        <begin position="117"/>
        <end position="145"/>
    </location>
</feature>
<dbReference type="PROSITE" id="PS50157">
    <property type="entry name" value="ZINC_FINGER_C2H2_2"/>
    <property type="match status" value="1"/>
</dbReference>
<dbReference type="SMART" id="SM00355">
    <property type="entry name" value="ZnF_C2H2"/>
    <property type="match status" value="1"/>
</dbReference>
<dbReference type="Proteomes" id="UP000507470">
    <property type="component" value="Unassembled WGS sequence"/>
</dbReference>
<dbReference type="AlphaFoldDB" id="A0A6J8AUG2"/>
<dbReference type="InterPro" id="IPR036236">
    <property type="entry name" value="Znf_C2H2_sf"/>
</dbReference>
<dbReference type="PROSITE" id="PS00028">
    <property type="entry name" value="ZINC_FINGER_C2H2_1"/>
    <property type="match status" value="1"/>
</dbReference>
<dbReference type="SUPFAM" id="SSF57667">
    <property type="entry name" value="beta-beta-alpha zinc fingers"/>
    <property type="match status" value="1"/>
</dbReference>
<dbReference type="GO" id="GO:0008270">
    <property type="term" value="F:zinc ion binding"/>
    <property type="evidence" value="ECO:0007669"/>
    <property type="project" value="UniProtKB-KW"/>
</dbReference>
<accession>A0A6J8AUG2</accession>
<dbReference type="EMBL" id="CACVKT020001843">
    <property type="protein sequence ID" value="CAC5372379.1"/>
    <property type="molecule type" value="Genomic_DNA"/>
</dbReference>
<sequence length="151" mass="16863">MYNAGTLPLNCYEEPEALSEQIEMLDFVVPKTEDTEMAVLYETGYIVVINPRYFASAITLIFLSWDDSDLNLDLLLGEYTASDVESEDDYVPAAKTAKTPKEASTASACKSEREAIYQCPECDNTYSSVSGFRGHLRTKHSLSKIKGMYSK</sequence>
<evidence type="ECO:0000313" key="3">
    <source>
        <dbReference type="EMBL" id="CAC5372379.1"/>
    </source>
</evidence>